<reference evidence="3" key="1">
    <citation type="submission" date="2017-08" db="EMBL/GenBank/DDBJ databases">
        <title>A dynamic microbial community with high functional redundancy inhabits the cold, oxic subseafloor aquifer.</title>
        <authorList>
            <person name="Tully B.J."/>
            <person name="Wheat C.G."/>
            <person name="Glazer B.T."/>
            <person name="Huber J.A."/>
        </authorList>
    </citation>
    <scope>NUCLEOTIDE SEQUENCE [LARGE SCALE GENOMIC DNA]</scope>
</reference>
<sequence>MKHYFSAMSRGVTTDWMLKELDVPHEQIIVDIAAGENKSPEFRKINPMEKLPVLVDGEIVVTEVAAICAYLADKFPEKGLAPEIGSAERGAYYRYLFIAGNTLEPAFSLAASGIEHPQPNSAGWGDMRRVLDTIETMTPDVDWALGEQFTTADIVFGGLLDFSMTFNWIEASPKVAAYVERIRKRPAYRGTHEAFINMSSGAN</sequence>
<comment type="caution">
    <text evidence="2">The sequence shown here is derived from an EMBL/GenBank/DDBJ whole genome shotgun (WGS) entry which is preliminary data.</text>
</comment>
<dbReference type="InterPro" id="IPR040079">
    <property type="entry name" value="Glutathione_S-Trfase"/>
</dbReference>
<dbReference type="Proteomes" id="UP000218327">
    <property type="component" value="Unassembled WGS sequence"/>
</dbReference>
<protein>
    <submittedName>
        <fullName evidence="2">Glutathione S-transferase</fullName>
    </submittedName>
</protein>
<dbReference type="SFLD" id="SFLDG01150">
    <property type="entry name" value="Main.1:_Beta-like"/>
    <property type="match status" value="1"/>
</dbReference>
<dbReference type="EMBL" id="NVVJ01000040">
    <property type="protein sequence ID" value="PCJ23384.1"/>
    <property type="molecule type" value="Genomic_DNA"/>
</dbReference>
<dbReference type="PROSITE" id="PS50404">
    <property type="entry name" value="GST_NTER"/>
    <property type="match status" value="1"/>
</dbReference>
<dbReference type="SFLD" id="SFLDG00358">
    <property type="entry name" value="Main_(cytGST)"/>
    <property type="match status" value="1"/>
</dbReference>
<gene>
    <name evidence="2" type="ORF">COA96_12055</name>
</gene>
<dbReference type="Gene3D" id="3.40.30.10">
    <property type="entry name" value="Glutaredoxin"/>
    <property type="match status" value="1"/>
</dbReference>
<dbReference type="SUPFAM" id="SSF47616">
    <property type="entry name" value="GST C-terminal domain-like"/>
    <property type="match status" value="1"/>
</dbReference>
<dbReference type="PANTHER" id="PTHR44051:SF8">
    <property type="entry name" value="GLUTATHIONE S-TRANSFERASE GSTA"/>
    <property type="match status" value="1"/>
</dbReference>
<evidence type="ECO:0000313" key="3">
    <source>
        <dbReference type="Proteomes" id="UP000218327"/>
    </source>
</evidence>
<dbReference type="SFLD" id="SFLDS00019">
    <property type="entry name" value="Glutathione_Transferase_(cytos"/>
    <property type="match status" value="1"/>
</dbReference>
<dbReference type="CDD" id="cd03207">
    <property type="entry name" value="GST_C_8"/>
    <property type="match status" value="1"/>
</dbReference>
<dbReference type="GO" id="GO:0016740">
    <property type="term" value="F:transferase activity"/>
    <property type="evidence" value="ECO:0007669"/>
    <property type="project" value="UniProtKB-KW"/>
</dbReference>
<dbReference type="InterPro" id="IPR004045">
    <property type="entry name" value="Glutathione_S-Trfase_N"/>
</dbReference>
<dbReference type="CDD" id="cd03046">
    <property type="entry name" value="GST_N_GTT1_like"/>
    <property type="match status" value="1"/>
</dbReference>
<name>A0A2A5AVP6_9GAMM</name>
<keyword evidence="2" id="KW-0808">Transferase</keyword>
<dbReference type="SUPFAM" id="SSF52833">
    <property type="entry name" value="Thioredoxin-like"/>
    <property type="match status" value="1"/>
</dbReference>
<dbReference type="PANTHER" id="PTHR44051">
    <property type="entry name" value="GLUTATHIONE S-TRANSFERASE-RELATED"/>
    <property type="match status" value="1"/>
</dbReference>
<proteinExistence type="predicted"/>
<dbReference type="Pfam" id="PF02798">
    <property type="entry name" value="GST_N"/>
    <property type="match status" value="1"/>
</dbReference>
<organism evidence="2 3">
    <name type="scientific">SAR86 cluster bacterium</name>
    <dbReference type="NCBI Taxonomy" id="2030880"/>
    <lineage>
        <taxon>Bacteria</taxon>
        <taxon>Pseudomonadati</taxon>
        <taxon>Pseudomonadota</taxon>
        <taxon>Gammaproteobacteria</taxon>
        <taxon>SAR86 cluster</taxon>
    </lineage>
</organism>
<dbReference type="AlphaFoldDB" id="A0A2A5AVP6"/>
<accession>A0A2A5AVP6</accession>
<dbReference type="Gene3D" id="1.20.1050.10">
    <property type="match status" value="1"/>
</dbReference>
<dbReference type="InterPro" id="IPR036249">
    <property type="entry name" value="Thioredoxin-like_sf"/>
</dbReference>
<feature type="domain" description="GST N-terminal" evidence="1">
    <location>
        <begin position="1"/>
        <end position="79"/>
    </location>
</feature>
<evidence type="ECO:0000259" key="1">
    <source>
        <dbReference type="PROSITE" id="PS50404"/>
    </source>
</evidence>
<evidence type="ECO:0000313" key="2">
    <source>
        <dbReference type="EMBL" id="PCJ23384.1"/>
    </source>
</evidence>
<dbReference type="InterPro" id="IPR036282">
    <property type="entry name" value="Glutathione-S-Trfase_C_sf"/>
</dbReference>
<dbReference type="Pfam" id="PF13410">
    <property type="entry name" value="GST_C_2"/>
    <property type="match status" value="1"/>
</dbReference>